<accession>A0ABM8FCN1</accession>
<protein>
    <recommendedName>
        <fullName evidence="1">N-acetyltransferase domain-containing protein</fullName>
    </recommendedName>
</protein>
<dbReference type="PROSITE" id="PS51186">
    <property type="entry name" value="GNAT"/>
    <property type="match status" value="1"/>
</dbReference>
<dbReference type="Pfam" id="PF13302">
    <property type="entry name" value="Acetyltransf_3"/>
    <property type="match status" value="1"/>
</dbReference>
<dbReference type="Proteomes" id="UP001307608">
    <property type="component" value="Chromosome"/>
</dbReference>
<dbReference type="PANTHER" id="PTHR43792">
    <property type="entry name" value="GNAT FAMILY, PUTATIVE (AFU_ORTHOLOGUE AFUA_3G00765)-RELATED-RELATED"/>
    <property type="match status" value="1"/>
</dbReference>
<keyword evidence="3" id="KW-1185">Reference proteome</keyword>
<organism evidence="2 3">
    <name type="scientific">Marinomonas pontica</name>
    <dbReference type="NCBI Taxonomy" id="264739"/>
    <lineage>
        <taxon>Bacteria</taxon>
        <taxon>Pseudomonadati</taxon>
        <taxon>Pseudomonadota</taxon>
        <taxon>Gammaproteobacteria</taxon>
        <taxon>Oceanospirillales</taxon>
        <taxon>Oceanospirillaceae</taxon>
        <taxon>Marinomonas</taxon>
    </lineage>
</organism>
<evidence type="ECO:0000313" key="2">
    <source>
        <dbReference type="EMBL" id="BDX02846.1"/>
    </source>
</evidence>
<evidence type="ECO:0000259" key="1">
    <source>
        <dbReference type="PROSITE" id="PS51186"/>
    </source>
</evidence>
<dbReference type="Gene3D" id="3.40.630.30">
    <property type="match status" value="1"/>
</dbReference>
<name>A0ABM8FCN1_9GAMM</name>
<dbReference type="SUPFAM" id="SSF55729">
    <property type="entry name" value="Acyl-CoA N-acyltransferases (Nat)"/>
    <property type="match status" value="1"/>
</dbReference>
<evidence type="ECO:0000313" key="3">
    <source>
        <dbReference type="Proteomes" id="UP001307608"/>
    </source>
</evidence>
<dbReference type="EMBL" id="AP027271">
    <property type="protein sequence ID" value="BDX02846.1"/>
    <property type="molecule type" value="Genomic_DNA"/>
</dbReference>
<sequence length="184" mass="21352">MNMTLIIRQATKADLRSILLFEFRNRGWFSQFIPQQALSQQSEMYFKRLLTGKLKQFQYLVCLPNDVLIGRFSGQYLDDSSLEVSYRIAKNFTRQGIAQYVLKHLLLVWASHGINEVYAQVADHNQASIKVLLSCGFELQESQEKAIKIGPNIHDSLIYRWPIIEDVNPFFIKPDDPTIFPEHS</sequence>
<reference evidence="2 3" key="1">
    <citation type="submission" date="2023-01" db="EMBL/GenBank/DDBJ databases">
        <title>Complete genome sequence of Marinomonas pontica strain 200518_36.</title>
        <authorList>
            <person name="Ueki S."/>
            <person name="Gajardo G."/>
            <person name="Maruyama F."/>
        </authorList>
    </citation>
    <scope>NUCLEOTIDE SEQUENCE [LARGE SCALE GENOMIC DNA]</scope>
    <source>
        <strain evidence="2 3">200518_36</strain>
    </source>
</reference>
<dbReference type="RefSeq" id="WP_338266889.1">
    <property type="nucleotide sequence ID" value="NZ_AP027271.1"/>
</dbReference>
<feature type="domain" description="N-acetyltransferase" evidence="1">
    <location>
        <begin position="5"/>
        <end position="164"/>
    </location>
</feature>
<dbReference type="InterPro" id="IPR016181">
    <property type="entry name" value="Acyl_CoA_acyltransferase"/>
</dbReference>
<dbReference type="InterPro" id="IPR051531">
    <property type="entry name" value="N-acetyltransferase"/>
</dbReference>
<gene>
    <name evidence="2" type="ORF">MACH16_15940</name>
</gene>
<dbReference type="InterPro" id="IPR000182">
    <property type="entry name" value="GNAT_dom"/>
</dbReference>
<proteinExistence type="predicted"/>